<organism evidence="2 3">
    <name type="scientific">Mangrovibacterium diazotrophicum</name>
    <dbReference type="NCBI Taxonomy" id="1261403"/>
    <lineage>
        <taxon>Bacteria</taxon>
        <taxon>Pseudomonadati</taxon>
        <taxon>Bacteroidota</taxon>
        <taxon>Bacteroidia</taxon>
        <taxon>Marinilabiliales</taxon>
        <taxon>Prolixibacteraceae</taxon>
        <taxon>Mangrovibacterium</taxon>
    </lineage>
</organism>
<dbReference type="InterPro" id="IPR012347">
    <property type="entry name" value="Ferritin-like"/>
</dbReference>
<evidence type="ECO:0000313" key="3">
    <source>
        <dbReference type="Proteomes" id="UP000283387"/>
    </source>
</evidence>
<sequence>MRKANLKTDLQHVIENCKDSADIYIAAADSTQSDDLQNTFLLIALQRKSFVELLNRESWKEGYTLTISNSLGRILQRSARTVVRAFSSKRDEKIIESCRDCEENLIDLYDEVLTNEDLPINLYRLLAEHQQVIRATVDQRLYSLARA</sequence>
<dbReference type="AlphaFoldDB" id="A0A419VW19"/>
<evidence type="ECO:0000259" key="1">
    <source>
        <dbReference type="Pfam" id="PF09537"/>
    </source>
</evidence>
<feature type="domain" description="DUF2383" evidence="1">
    <location>
        <begin position="8"/>
        <end position="114"/>
    </location>
</feature>
<proteinExistence type="predicted"/>
<dbReference type="Gene3D" id="1.20.1260.10">
    <property type="match status" value="1"/>
</dbReference>
<name>A0A419VW19_9BACT</name>
<dbReference type="EMBL" id="RAPN01000004">
    <property type="protein sequence ID" value="RKD86343.1"/>
    <property type="molecule type" value="Genomic_DNA"/>
</dbReference>
<dbReference type="Proteomes" id="UP000283387">
    <property type="component" value="Unassembled WGS sequence"/>
</dbReference>
<evidence type="ECO:0000313" key="2">
    <source>
        <dbReference type="EMBL" id="RKD86343.1"/>
    </source>
</evidence>
<keyword evidence="3" id="KW-1185">Reference proteome</keyword>
<dbReference type="Pfam" id="PF09537">
    <property type="entry name" value="DUF2383"/>
    <property type="match status" value="1"/>
</dbReference>
<dbReference type="RefSeq" id="WP_120275044.1">
    <property type="nucleotide sequence ID" value="NZ_RAPN01000004.1"/>
</dbReference>
<reference evidence="2 3" key="1">
    <citation type="submission" date="2018-09" db="EMBL/GenBank/DDBJ databases">
        <title>Genomic Encyclopedia of Archaeal and Bacterial Type Strains, Phase II (KMG-II): from individual species to whole genera.</title>
        <authorList>
            <person name="Goeker M."/>
        </authorList>
    </citation>
    <scope>NUCLEOTIDE SEQUENCE [LARGE SCALE GENOMIC DNA]</scope>
    <source>
        <strain evidence="2 3">DSM 27148</strain>
    </source>
</reference>
<gene>
    <name evidence="2" type="ORF">BC643_4034</name>
</gene>
<dbReference type="InterPro" id="IPR019052">
    <property type="entry name" value="DUF2383"/>
</dbReference>
<accession>A0A419VW19</accession>
<protein>
    <submittedName>
        <fullName evidence="2">Uncharacterized protein DUF2383</fullName>
    </submittedName>
</protein>
<comment type="caution">
    <text evidence="2">The sequence shown here is derived from an EMBL/GenBank/DDBJ whole genome shotgun (WGS) entry which is preliminary data.</text>
</comment>